<dbReference type="RefSeq" id="WP_126980222.1">
    <property type="nucleotide sequence ID" value="NZ_PQSP01000005.1"/>
</dbReference>
<evidence type="ECO:0000256" key="1">
    <source>
        <dbReference type="ARBA" id="ARBA00022679"/>
    </source>
</evidence>
<gene>
    <name evidence="3" type="ORF">CUZ56_02034</name>
</gene>
<dbReference type="Pfam" id="PF03610">
    <property type="entry name" value="EIIA-man"/>
    <property type="match status" value="1"/>
</dbReference>
<sequence>MAPETSPFHTGILLIAHAPLASALKTCALHVFPECEPLIQAYDVTPETSLESGLTHGLKLARRLHTNQILVLTDIVGATPFNIGKRLMDTLAHTQGFSKAIRLVCGTNVPMLMRALTYRHEQLEKLTDLVVTGGARGIIHVSPQLP</sequence>
<dbReference type="PROSITE" id="PS51096">
    <property type="entry name" value="PTS_EIIA_TYPE_4"/>
    <property type="match status" value="1"/>
</dbReference>
<dbReference type="Gene3D" id="3.40.50.510">
    <property type="entry name" value="Phosphotransferase system, mannose-type IIA component"/>
    <property type="match status" value="1"/>
</dbReference>
<keyword evidence="4" id="KW-1185">Reference proteome</keyword>
<dbReference type="GO" id="GO:0016740">
    <property type="term" value="F:transferase activity"/>
    <property type="evidence" value="ECO:0007669"/>
    <property type="project" value="UniProtKB-KW"/>
</dbReference>
<accession>A0A433SC28</accession>
<dbReference type="GO" id="GO:0016020">
    <property type="term" value="C:membrane"/>
    <property type="evidence" value="ECO:0007669"/>
    <property type="project" value="InterPro"/>
</dbReference>
<dbReference type="SUPFAM" id="SSF53062">
    <property type="entry name" value="PTS system fructose IIA component-like"/>
    <property type="match status" value="1"/>
</dbReference>
<dbReference type="PANTHER" id="PTHR33799">
    <property type="entry name" value="PTS PERMEASE-RELATED-RELATED"/>
    <property type="match status" value="1"/>
</dbReference>
<comment type="caution">
    <text evidence="3">The sequence shown here is derived from an EMBL/GenBank/DDBJ whole genome shotgun (WGS) entry which is preliminary data.</text>
</comment>
<dbReference type="InterPro" id="IPR004701">
    <property type="entry name" value="PTS_EIIA_man-typ"/>
</dbReference>
<protein>
    <recommendedName>
        <fullName evidence="2">PTS EIIA type-4 domain-containing protein</fullName>
    </recommendedName>
</protein>
<dbReference type="InterPro" id="IPR051471">
    <property type="entry name" value="Bacterial_PTS_sugar_comp"/>
</dbReference>
<evidence type="ECO:0000313" key="4">
    <source>
        <dbReference type="Proteomes" id="UP000286947"/>
    </source>
</evidence>
<dbReference type="OrthoDB" id="8795346at2"/>
<organism evidence="3 4">
    <name type="scientific">Saezia sanguinis</name>
    <dbReference type="NCBI Taxonomy" id="1965230"/>
    <lineage>
        <taxon>Bacteria</taxon>
        <taxon>Pseudomonadati</taxon>
        <taxon>Pseudomonadota</taxon>
        <taxon>Betaproteobacteria</taxon>
        <taxon>Burkholderiales</taxon>
        <taxon>Saeziaceae</taxon>
        <taxon>Saezia</taxon>
    </lineage>
</organism>
<dbReference type="AlphaFoldDB" id="A0A433SC28"/>
<dbReference type="Proteomes" id="UP000286947">
    <property type="component" value="Unassembled WGS sequence"/>
</dbReference>
<dbReference type="GO" id="GO:0009401">
    <property type="term" value="P:phosphoenolpyruvate-dependent sugar phosphotransferase system"/>
    <property type="evidence" value="ECO:0007669"/>
    <property type="project" value="InterPro"/>
</dbReference>
<dbReference type="InterPro" id="IPR036662">
    <property type="entry name" value="PTS_EIIA_man-typ_sf"/>
</dbReference>
<name>A0A433SC28_9BURK</name>
<dbReference type="EMBL" id="PQSP01000005">
    <property type="protein sequence ID" value="RUS66308.1"/>
    <property type="molecule type" value="Genomic_DNA"/>
</dbReference>
<evidence type="ECO:0000313" key="3">
    <source>
        <dbReference type="EMBL" id="RUS66308.1"/>
    </source>
</evidence>
<dbReference type="PANTHER" id="PTHR33799:SF1">
    <property type="entry name" value="PTS SYSTEM MANNOSE-SPECIFIC EIIAB COMPONENT-RELATED"/>
    <property type="match status" value="1"/>
</dbReference>
<evidence type="ECO:0000259" key="2">
    <source>
        <dbReference type="PROSITE" id="PS51096"/>
    </source>
</evidence>
<proteinExistence type="predicted"/>
<keyword evidence="1" id="KW-0808">Transferase</keyword>
<feature type="domain" description="PTS EIIA type-4" evidence="2">
    <location>
        <begin position="9"/>
        <end position="138"/>
    </location>
</feature>
<reference evidence="3 4" key="1">
    <citation type="submission" date="2018-01" db="EMBL/GenBank/DDBJ databases">
        <title>Saezia sanguinis gen. nov., sp. nov., in the order Burkholderiales isolated from human blood.</title>
        <authorList>
            <person name="Medina-Pascual M.J."/>
            <person name="Valdezate S."/>
            <person name="Monzon S."/>
            <person name="Cuesta I."/>
            <person name="Carrasco G."/>
            <person name="Villalon P."/>
            <person name="Saez-Nieto J.A."/>
        </authorList>
    </citation>
    <scope>NUCLEOTIDE SEQUENCE [LARGE SCALE GENOMIC DNA]</scope>
    <source>
        <strain evidence="3 4">CNM695-12</strain>
    </source>
</reference>